<dbReference type="GeneID" id="20314753"/>
<proteinExistence type="predicted"/>
<gene>
    <name evidence="2" type="ORF">T265_00565</name>
</gene>
<sequence length="247" mass="27632">MFTSILDTMLEGVSHSYGPETEYLIKNLGPVLRECIADVVRKRPKDPIEHLAHCLHRHAEVAELMLREKLEAEAMQDADRARQQYLEEREKNETSFMEASVSENQQTDLLSAELKFSTSDLSGSGEAEGTIGTDEMNVDNADEPSVKSGLPGWLYGHRMKETNDTQRLGKGVLICGLIASGEQCAYDPILYIFTAKYFMSNVTYLKAYLQQAFFTVDLFAVGTDLTPQYGITEYTMLISLRSAAALH</sequence>
<dbReference type="EMBL" id="KL596623">
    <property type="protein sequence ID" value="KER33683.1"/>
    <property type="molecule type" value="Genomic_DNA"/>
</dbReference>
<dbReference type="Gene3D" id="1.20.890.10">
    <property type="entry name" value="cAMP-dependent protein kinase regulatory subunit, dimerization-anchoring domain"/>
    <property type="match status" value="1"/>
</dbReference>
<dbReference type="AlphaFoldDB" id="A0A075A1W5"/>
<evidence type="ECO:0000313" key="3">
    <source>
        <dbReference type="Proteomes" id="UP000054324"/>
    </source>
</evidence>
<keyword evidence="3" id="KW-1185">Reference proteome</keyword>
<dbReference type="Proteomes" id="UP000054324">
    <property type="component" value="Unassembled WGS sequence"/>
</dbReference>
<dbReference type="InterPro" id="IPR049630">
    <property type="entry name" value="DYDC-like_DD"/>
</dbReference>
<protein>
    <submittedName>
        <fullName evidence="2">Uncharacterized protein</fullName>
    </submittedName>
</protein>
<dbReference type="OrthoDB" id="432281at2759"/>
<reference evidence="2 3" key="1">
    <citation type="submission" date="2013-11" db="EMBL/GenBank/DDBJ databases">
        <title>Opisthorchis viverrini - life in the bile duct.</title>
        <authorList>
            <person name="Young N.D."/>
            <person name="Nagarajan N."/>
            <person name="Lin S.J."/>
            <person name="Korhonen P.K."/>
            <person name="Jex A.R."/>
            <person name="Hall R.S."/>
            <person name="Safavi-Hemami H."/>
            <person name="Kaewkong W."/>
            <person name="Bertrand D."/>
            <person name="Gao S."/>
            <person name="Seet Q."/>
            <person name="Wongkham S."/>
            <person name="Teh B.T."/>
            <person name="Wongkham C."/>
            <person name="Intapan P.M."/>
            <person name="Maleewong W."/>
            <person name="Yang X."/>
            <person name="Hu M."/>
            <person name="Wang Z."/>
            <person name="Hofmann A."/>
            <person name="Sternberg P.W."/>
            <person name="Tan P."/>
            <person name="Wang J."/>
            <person name="Gasser R.B."/>
        </authorList>
    </citation>
    <scope>NUCLEOTIDE SEQUENCE [LARGE SCALE GENOMIC DNA]</scope>
</reference>
<feature type="region of interest" description="Disordered" evidence="1">
    <location>
        <begin position="120"/>
        <end position="145"/>
    </location>
</feature>
<evidence type="ECO:0000256" key="1">
    <source>
        <dbReference type="SAM" id="MobiDB-lite"/>
    </source>
</evidence>
<accession>A0A075A1W5</accession>
<dbReference type="InterPro" id="IPR007858">
    <property type="entry name" value="Dpy-30_motif"/>
</dbReference>
<organism evidence="2 3">
    <name type="scientific">Opisthorchis viverrini</name>
    <name type="common">Southeast Asian liver fluke</name>
    <dbReference type="NCBI Taxonomy" id="6198"/>
    <lineage>
        <taxon>Eukaryota</taxon>
        <taxon>Metazoa</taxon>
        <taxon>Spiralia</taxon>
        <taxon>Lophotrochozoa</taxon>
        <taxon>Platyhelminthes</taxon>
        <taxon>Trematoda</taxon>
        <taxon>Digenea</taxon>
        <taxon>Opisthorchiida</taxon>
        <taxon>Opisthorchiata</taxon>
        <taxon>Opisthorchiidae</taxon>
        <taxon>Opisthorchis</taxon>
    </lineage>
</organism>
<evidence type="ECO:0000313" key="2">
    <source>
        <dbReference type="EMBL" id="KER33683.1"/>
    </source>
</evidence>
<dbReference type="CTD" id="20314753"/>
<dbReference type="KEGG" id="ovi:T265_00565"/>
<dbReference type="CDD" id="cd22966">
    <property type="entry name" value="DD_DYDC-like"/>
    <property type="match status" value="1"/>
</dbReference>
<dbReference type="Pfam" id="PF05186">
    <property type="entry name" value="Dpy-30"/>
    <property type="match status" value="1"/>
</dbReference>
<name>A0A075A1W5_OPIVI</name>
<dbReference type="RefSeq" id="XP_009162633.1">
    <property type="nucleotide sequence ID" value="XM_009164369.1"/>
</dbReference>